<dbReference type="AlphaFoldDB" id="A0A7V7PMQ0"/>
<comment type="caution">
    <text evidence="5">The sequence shown here is derived from an EMBL/GenBank/DDBJ whole genome shotgun (WGS) entry which is preliminary data.</text>
</comment>
<reference evidence="5 6" key="1">
    <citation type="submission" date="2019-09" db="EMBL/GenBank/DDBJ databases">
        <title>YIM 132180 draft genome.</title>
        <authorList>
            <person name="Zhang K."/>
        </authorList>
    </citation>
    <scope>NUCLEOTIDE SEQUENCE [LARGE SCALE GENOMIC DNA]</scope>
    <source>
        <strain evidence="5 6">YIM 132180</strain>
    </source>
</reference>
<dbReference type="PANTHER" id="PTHR48081:SF8">
    <property type="entry name" value="ALPHA_BETA HYDROLASE FOLD-3 DOMAIN-CONTAINING PROTEIN-RELATED"/>
    <property type="match status" value="1"/>
</dbReference>
<accession>A0A7V7PMQ0</accession>
<dbReference type="Proteomes" id="UP000432089">
    <property type="component" value="Unassembled WGS sequence"/>
</dbReference>
<dbReference type="InterPro" id="IPR050300">
    <property type="entry name" value="GDXG_lipolytic_enzyme"/>
</dbReference>
<evidence type="ECO:0000313" key="5">
    <source>
        <dbReference type="EMBL" id="KAB0678553.1"/>
    </source>
</evidence>
<dbReference type="PANTHER" id="PTHR48081">
    <property type="entry name" value="AB HYDROLASE SUPERFAMILY PROTEIN C4A8.06C"/>
    <property type="match status" value="1"/>
</dbReference>
<evidence type="ECO:0000259" key="4">
    <source>
        <dbReference type="Pfam" id="PF07859"/>
    </source>
</evidence>
<dbReference type="PROSITE" id="PS01174">
    <property type="entry name" value="LIPASE_GDXG_SER"/>
    <property type="match status" value="1"/>
</dbReference>
<organism evidence="5 6">
    <name type="scientific">Plantimonas leprariae</name>
    <dbReference type="NCBI Taxonomy" id="2615207"/>
    <lineage>
        <taxon>Bacteria</taxon>
        <taxon>Pseudomonadati</taxon>
        <taxon>Pseudomonadota</taxon>
        <taxon>Alphaproteobacteria</taxon>
        <taxon>Hyphomicrobiales</taxon>
        <taxon>Aurantimonadaceae</taxon>
        <taxon>Plantimonas</taxon>
    </lineage>
</organism>
<protein>
    <submittedName>
        <fullName evidence="5">Alpha/beta hydrolase</fullName>
    </submittedName>
</protein>
<evidence type="ECO:0000256" key="3">
    <source>
        <dbReference type="PROSITE-ProRule" id="PRU10038"/>
    </source>
</evidence>
<comment type="similarity">
    <text evidence="1">Belongs to the 'GDXG' lipolytic enzyme family.</text>
</comment>
<feature type="domain" description="Alpha/beta hydrolase fold-3" evidence="4">
    <location>
        <begin position="81"/>
        <end position="287"/>
    </location>
</feature>
<proteinExistence type="inferred from homology"/>
<gene>
    <name evidence="5" type="ORF">F6X38_16155</name>
</gene>
<feature type="active site" evidence="3">
    <location>
        <position position="159"/>
    </location>
</feature>
<keyword evidence="2 5" id="KW-0378">Hydrolase</keyword>
<dbReference type="EMBL" id="VZDO01000013">
    <property type="protein sequence ID" value="KAB0678553.1"/>
    <property type="molecule type" value="Genomic_DNA"/>
</dbReference>
<name>A0A7V7PMQ0_9HYPH</name>
<dbReference type="Pfam" id="PF07859">
    <property type="entry name" value="Abhydrolase_3"/>
    <property type="match status" value="1"/>
</dbReference>
<dbReference type="FunFam" id="3.40.50.1820:FF:000089">
    <property type="entry name" value="Alpha/beta hydrolase"/>
    <property type="match status" value="1"/>
</dbReference>
<dbReference type="Gene3D" id="3.40.50.1820">
    <property type="entry name" value="alpha/beta hydrolase"/>
    <property type="match status" value="1"/>
</dbReference>
<dbReference type="SUPFAM" id="SSF53474">
    <property type="entry name" value="alpha/beta-Hydrolases"/>
    <property type="match status" value="1"/>
</dbReference>
<keyword evidence="6" id="KW-1185">Reference proteome</keyword>
<evidence type="ECO:0000313" key="6">
    <source>
        <dbReference type="Proteomes" id="UP000432089"/>
    </source>
</evidence>
<evidence type="ECO:0000256" key="1">
    <source>
        <dbReference type="ARBA" id="ARBA00010515"/>
    </source>
</evidence>
<dbReference type="InterPro" id="IPR029058">
    <property type="entry name" value="AB_hydrolase_fold"/>
</dbReference>
<dbReference type="InterPro" id="IPR013094">
    <property type="entry name" value="AB_hydrolase_3"/>
</dbReference>
<dbReference type="GO" id="GO:0016787">
    <property type="term" value="F:hydrolase activity"/>
    <property type="evidence" value="ECO:0007669"/>
    <property type="project" value="UniProtKB-KW"/>
</dbReference>
<sequence length="313" mass="33292">MMLDPTAEQVLALGRSAGGRPFEDGTAEEARAAYDAAFPALQGPLEAVSETRELRIEGPGGPIPLRLHRGHGAPAEAAPAILYCHGGGWVIGGLDSHDDICRWFANLAKAVVVCPDYRLAPEHPFPAGLEDCLATLRALAERPAAFGIDAARIAVAGDSAGGNLAAVLALHGRDGRAPHVAVQLLIYPNTDAGQTADSYRRFADGFGLTARTMRWFRDQYVRSAADIEDWRVSPLRAASLAGSPPAYLALAGCDILHDEGEAYAERLHAEGVSTQIGRRAGQIHGYVSAGRFVPAARETVAEAVEAWRRFDGR</sequence>
<dbReference type="InterPro" id="IPR033140">
    <property type="entry name" value="Lipase_GDXG_put_SER_AS"/>
</dbReference>
<evidence type="ECO:0000256" key="2">
    <source>
        <dbReference type="ARBA" id="ARBA00022801"/>
    </source>
</evidence>